<keyword evidence="1" id="KW-0472">Membrane</keyword>
<keyword evidence="1" id="KW-0812">Transmembrane</keyword>
<gene>
    <name evidence="2" type="ORF">NCTC10126_00843</name>
</gene>
<name>A0A3P8MFC3_9BACT</name>
<dbReference type="PROSITE" id="PS51257">
    <property type="entry name" value="PROKAR_LIPOPROTEIN"/>
    <property type="match status" value="1"/>
</dbReference>
<reference evidence="2 3" key="1">
    <citation type="submission" date="2018-12" db="EMBL/GenBank/DDBJ databases">
        <authorList>
            <consortium name="Pathogen Informatics"/>
        </authorList>
    </citation>
    <scope>NUCLEOTIDE SEQUENCE [LARGE SCALE GENOMIC DNA]</scope>
    <source>
        <strain evidence="2 3">NCTC10126</strain>
    </source>
</reference>
<proteinExistence type="predicted"/>
<dbReference type="Proteomes" id="UP000280036">
    <property type="component" value="Unassembled WGS sequence"/>
</dbReference>
<feature type="transmembrane region" description="Helical" evidence="1">
    <location>
        <begin position="13"/>
        <end position="34"/>
    </location>
</feature>
<sequence length="111" mass="13379">MIKPPKFLINVKWLVLLLIHLTSIIISVISCYLFKQHLYQIILLSFSLILILFLPLQTILYFKCSKFIYISIKSMEDRKKIKKKWLTTNNYKKWLEKNNIEYEEITKTPVL</sequence>
<organism evidence="2 3">
    <name type="scientific">Mycoplasmopsis caviae</name>
    <dbReference type="NCBI Taxonomy" id="55603"/>
    <lineage>
        <taxon>Bacteria</taxon>
        <taxon>Bacillati</taxon>
        <taxon>Mycoplasmatota</taxon>
        <taxon>Mycoplasmoidales</taxon>
        <taxon>Metamycoplasmataceae</taxon>
        <taxon>Mycoplasmopsis</taxon>
    </lineage>
</organism>
<evidence type="ECO:0000313" key="2">
    <source>
        <dbReference type="EMBL" id="VDR42323.1"/>
    </source>
</evidence>
<evidence type="ECO:0000313" key="3">
    <source>
        <dbReference type="Proteomes" id="UP000280036"/>
    </source>
</evidence>
<feature type="transmembrane region" description="Helical" evidence="1">
    <location>
        <begin position="41"/>
        <end position="62"/>
    </location>
</feature>
<accession>A0A3P8MFC3</accession>
<evidence type="ECO:0000256" key="1">
    <source>
        <dbReference type="SAM" id="Phobius"/>
    </source>
</evidence>
<protein>
    <submittedName>
        <fullName evidence="2">Uncharacterized protein</fullName>
    </submittedName>
</protein>
<keyword evidence="1" id="KW-1133">Transmembrane helix</keyword>
<dbReference type="AlphaFoldDB" id="A0A3P8MFC3"/>
<dbReference type="EMBL" id="UZVY01000001">
    <property type="protein sequence ID" value="VDR42323.1"/>
    <property type="molecule type" value="Genomic_DNA"/>
</dbReference>